<feature type="transmembrane region" description="Helical" evidence="7">
    <location>
        <begin position="110"/>
        <end position="133"/>
    </location>
</feature>
<feature type="domain" description="ABC transmembrane type-1" evidence="8">
    <location>
        <begin position="106"/>
        <end position="303"/>
    </location>
</feature>
<dbReference type="OrthoDB" id="147688at2"/>
<keyword evidence="4 7" id="KW-0812">Transmembrane</keyword>
<dbReference type="EMBL" id="QKNV01000383">
    <property type="protein sequence ID" value="PZA19258.1"/>
    <property type="molecule type" value="Genomic_DNA"/>
</dbReference>
<reference evidence="10 11" key="1">
    <citation type="submission" date="2018-06" db="EMBL/GenBank/DDBJ databases">
        <title>Draft genome sequence of Modestobacter versicolor CP153-2.</title>
        <authorList>
            <person name="Gundlapally S.R."/>
        </authorList>
    </citation>
    <scope>NUCLEOTIDE SEQUENCE [LARGE SCALE GENOMIC DNA]</scope>
    <source>
        <strain evidence="10 11">CP153-2</strain>
    </source>
</reference>
<evidence type="ECO:0000259" key="8">
    <source>
        <dbReference type="PROSITE" id="PS50928"/>
    </source>
</evidence>
<keyword evidence="6 7" id="KW-0472">Membrane</keyword>
<sequence length="317" mass="32037">MRSAALTAAGRLAGRRLVEGGLVLLTISVATFALLSLTDGDAATAIVLERDGAVTESAVAAVRAELGLDLPAPVRYLDGLVAMLHGELGLSLRTGRPVADELVGRVPLTVTLATAGAVVAVVLGLAAGVAGAVTDRRGVVVPLRLVTLALLSLPAFALAYLGVLALALGLGLVPTQGVDGWPSLVLPALVIGLPLASAIARVTDARLRATMTEPFVVTARARGLSRSRSVVTQALPAAAAPLLVVVGNQVGHAIAGTLVAETVFGWPGLGDYLVRALQFRDWYPLQAAVLLIAAAAVLARGLAGSLAALVDPRAGRG</sequence>
<comment type="caution">
    <text evidence="10">The sequence shown here is derived from an EMBL/GenBank/DDBJ whole genome shotgun (WGS) entry which is preliminary data.</text>
</comment>
<keyword evidence="11" id="KW-1185">Reference proteome</keyword>
<evidence type="ECO:0000313" key="11">
    <source>
        <dbReference type="Proteomes" id="UP000247602"/>
    </source>
</evidence>
<comment type="subcellular location">
    <subcellularLocation>
        <location evidence="1 7">Cell membrane</location>
        <topology evidence="1 7">Multi-pass membrane protein</topology>
    </subcellularLocation>
</comment>
<dbReference type="Pfam" id="PF00528">
    <property type="entry name" value="BPD_transp_1"/>
    <property type="match status" value="1"/>
</dbReference>
<dbReference type="PANTHER" id="PTHR43163:SF6">
    <property type="entry name" value="DIPEPTIDE TRANSPORT SYSTEM PERMEASE PROTEIN DPPB-RELATED"/>
    <property type="match status" value="1"/>
</dbReference>
<evidence type="ECO:0000256" key="1">
    <source>
        <dbReference type="ARBA" id="ARBA00004651"/>
    </source>
</evidence>
<dbReference type="GO" id="GO:0005886">
    <property type="term" value="C:plasma membrane"/>
    <property type="evidence" value="ECO:0007669"/>
    <property type="project" value="UniProtKB-SubCell"/>
</dbReference>
<evidence type="ECO:0000313" key="9">
    <source>
        <dbReference type="EMBL" id="MBB3674968.1"/>
    </source>
</evidence>
<dbReference type="Gene3D" id="1.10.3720.10">
    <property type="entry name" value="MetI-like"/>
    <property type="match status" value="1"/>
</dbReference>
<feature type="transmembrane region" description="Helical" evidence="7">
    <location>
        <begin position="145"/>
        <end position="172"/>
    </location>
</feature>
<evidence type="ECO:0000256" key="2">
    <source>
        <dbReference type="ARBA" id="ARBA00022448"/>
    </source>
</evidence>
<dbReference type="RefSeq" id="WP_110554247.1">
    <property type="nucleotide sequence ID" value="NZ_JACIBU010000001.1"/>
</dbReference>
<keyword evidence="2 7" id="KW-0813">Transport</keyword>
<evidence type="ECO:0000256" key="7">
    <source>
        <dbReference type="RuleBase" id="RU363032"/>
    </source>
</evidence>
<comment type="similarity">
    <text evidence="7">Belongs to the binding-protein-dependent transport system permease family.</text>
</comment>
<evidence type="ECO:0000313" key="12">
    <source>
        <dbReference type="Proteomes" id="UP000580718"/>
    </source>
</evidence>
<dbReference type="InterPro" id="IPR035906">
    <property type="entry name" value="MetI-like_sf"/>
</dbReference>
<evidence type="ECO:0000256" key="5">
    <source>
        <dbReference type="ARBA" id="ARBA00022989"/>
    </source>
</evidence>
<feature type="transmembrane region" description="Helical" evidence="7">
    <location>
        <begin position="287"/>
        <end position="310"/>
    </location>
</feature>
<evidence type="ECO:0000313" key="10">
    <source>
        <dbReference type="EMBL" id="PZA19258.1"/>
    </source>
</evidence>
<keyword evidence="3" id="KW-1003">Cell membrane</keyword>
<feature type="transmembrane region" description="Helical" evidence="7">
    <location>
        <begin position="21"/>
        <end position="38"/>
    </location>
</feature>
<keyword evidence="5 7" id="KW-1133">Transmembrane helix</keyword>
<accession>A0A323VG52</accession>
<dbReference type="Proteomes" id="UP000247602">
    <property type="component" value="Unassembled WGS sequence"/>
</dbReference>
<dbReference type="PANTHER" id="PTHR43163">
    <property type="entry name" value="DIPEPTIDE TRANSPORT SYSTEM PERMEASE PROTEIN DPPB-RELATED"/>
    <property type="match status" value="1"/>
</dbReference>
<dbReference type="GO" id="GO:0055085">
    <property type="term" value="P:transmembrane transport"/>
    <property type="evidence" value="ECO:0007669"/>
    <property type="project" value="InterPro"/>
</dbReference>
<protein>
    <submittedName>
        <fullName evidence="9">ABC-type dipeptide/oligopeptide/nickel transport system permease component</fullName>
    </submittedName>
</protein>
<dbReference type="EMBL" id="JACIBU010000001">
    <property type="protein sequence ID" value="MBB3674968.1"/>
    <property type="molecule type" value="Genomic_DNA"/>
</dbReference>
<feature type="transmembrane region" description="Helical" evidence="7">
    <location>
        <begin position="184"/>
        <end position="202"/>
    </location>
</feature>
<dbReference type="Pfam" id="PF19300">
    <property type="entry name" value="BPD_transp_1_N"/>
    <property type="match status" value="1"/>
</dbReference>
<dbReference type="AlphaFoldDB" id="A0A323VG52"/>
<organism evidence="10 11">
    <name type="scientific">Modestobacter versicolor</name>
    <dbReference type="NCBI Taxonomy" id="429133"/>
    <lineage>
        <taxon>Bacteria</taxon>
        <taxon>Bacillati</taxon>
        <taxon>Actinomycetota</taxon>
        <taxon>Actinomycetes</taxon>
        <taxon>Geodermatophilales</taxon>
        <taxon>Geodermatophilaceae</taxon>
        <taxon>Modestobacter</taxon>
    </lineage>
</organism>
<reference evidence="9 12" key="2">
    <citation type="submission" date="2020-08" db="EMBL/GenBank/DDBJ databases">
        <title>Sequencing the genomes of 1000 actinobacteria strains.</title>
        <authorList>
            <person name="Klenk H.-P."/>
        </authorList>
    </citation>
    <scope>NUCLEOTIDE SEQUENCE [LARGE SCALE GENOMIC DNA]</scope>
    <source>
        <strain evidence="9 12">DSM 16678</strain>
    </source>
</reference>
<evidence type="ECO:0000256" key="4">
    <source>
        <dbReference type="ARBA" id="ARBA00022692"/>
    </source>
</evidence>
<evidence type="ECO:0000256" key="3">
    <source>
        <dbReference type="ARBA" id="ARBA00022475"/>
    </source>
</evidence>
<dbReference type="InterPro" id="IPR045621">
    <property type="entry name" value="BPD_transp_1_N"/>
</dbReference>
<dbReference type="SUPFAM" id="SSF161098">
    <property type="entry name" value="MetI-like"/>
    <property type="match status" value="1"/>
</dbReference>
<gene>
    <name evidence="10" type="ORF">DMO24_21685</name>
    <name evidence="9" type="ORF">FHX36_000703</name>
</gene>
<dbReference type="InterPro" id="IPR000515">
    <property type="entry name" value="MetI-like"/>
</dbReference>
<dbReference type="Proteomes" id="UP000580718">
    <property type="component" value="Unassembled WGS sequence"/>
</dbReference>
<dbReference type="PROSITE" id="PS50928">
    <property type="entry name" value="ABC_TM1"/>
    <property type="match status" value="1"/>
</dbReference>
<name>A0A323VG52_9ACTN</name>
<evidence type="ECO:0000256" key="6">
    <source>
        <dbReference type="ARBA" id="ARBA00023136"/>
    </source>
</evidence>
<proteinExistence type="inferred from homology"/>